<evidence type="ECO:0000313" key="1">
    <source>
        <dbReference type="EMBL" id="GMH21468.1"/>
    </source>
</evidence>
<organism evidence="1 2">
    <name type="scientific">Nepenthes gracilis</name>
    <name type="common">Slender pitcher plant</name>
    <dbReference type="NCBI Taxonomy" id="150966"/>
    <lineage>
        <taxon>Eukaryota</taxon>
        <taxon>Viridiplantae</taxon>
        <taxon>Streptophyta</taxon>
        <taxon>Embryophyta</taxon>
        <taxon>Tracheophyta</taxon>
        <taxon>Spermatophyta</taxon>
        <taxon>Magnoliopsida</taxon>
        <taxon>eudicotyledons</taxon>
        <taxon>Gunneridae</taxon>
        <taxon>Pentapetalae</taxon>
        <taxon>Caryophyllales</taxon>
        <taxon>Nepenthaceae</taxon>
        <taxon>Nepenthes</taxon>
    </lineage>
</organism>
<dbReference type="AlphaFoldDB" id="A0AAD3T0G8"/>
<sequence length="179" mass="19416">MTKEFHELQTTVLPHVDWPSVELDGEPIAAVLNTGNPFHFSLPANPSTSEQILSFKPAKDSGGADLAELGKMYVKCSDLGSLSGDDEAPQPKESTLAQAFLSVISSVHPAPEKSMLGSCGQPCSGGKNRQWLLYSLRCLLHHLGSLHLGSIRKLTRGPVIAHDARFLPLNFEGRRNNFS</sequence>
<name>A0AAD3T0G8_NEPGR</name>
<evidence type="ECO:0000313" key="2">
    <source>
        <dbReference type="Proteomes" id="UP001279734"/>
    </source>
</evidence>
<comment type="caution">
    <text evidence="1">The sequence shown here is derived from an EMBL/GenBank/DDBJ whole genome shotgun (WGS) entry which is preliminary data.</text>
</comment>
<gene>
    <name evidence="1" type="ORF">Nepgr_023310</name>
</gene>
<dbReference type="EMBL" id="BSYO01000023">
    <property type="protein sequence ID" value="GMH21468.1"/>
    <property type="molecule type" value="Genomic_DNA"/>
</dbReference>
<dbReference type="Proteomes" id="UP001279734">
    <property type="component" value="Unassembled WGS sequence"/>
</dbReference>
<accession>A0AAD3T0G8</accession>
<protein>
    <submittedName>
        <fullName evidence="1">Uncharacterized protein</fullName>
    </submittedName>
</protein>
<proteinExistence type="predicted"/>
<reference evidence="1" key="1">
    <citation type="submission" date="2023-05" db="EMBL/GenBank/DDBJ databases">
        <title>Nepenthes gracilis genome sequencing.</title>
        <authorList>
            <person name="Fukushima K."/>
        </authorList>
    </citation>
    <scope>NUCLEOTIDE SEQUENCE</scope>
    <source>
        <strain evidence="1">SING2019-196</strain>
    </source>
</reference>
<keyword evidence="2" id="KW-1185">Reference proteome</keyword>